<name>A0A0V0S2G1_9BILA</name>
<proteinExistence type="predicted"/>
<dbReference type="OrthoDB" id="5920581at2759"/>
<protein>
    <submittedName>
        <fullName evidence="1">Uncharacterized protein</fullName>
    </submittedName>
</protein>
<dbReference type="Proteomes" id="UP000054630">
    <property type="component" value="Unassembled WGS sequence"/>
</dbReference>
<evidence type="ECO:0000313" key="1">
    <source>
        <dbReference type="EMBL" id="KRX20852.1"/>
    </source>
</evidence>
<comment type="caution">
    <text evidence="1">The sequence shown here is derived from an EMBL/GenBank/DDBJ whole genome shotgun (WGS) entry which is preliminary data.</text>
</comment>
<sequence length="145" mass="16613">MFQNLVLNHSNDYDKVELLYSHIVKILTEDDLINISDKAQLKELEIKVILPTKFRDEGITQRFIKWLLGDRAVDELAVLLRHLVHAAVPPSHMLVGFTHPHHAHSKVEYWPPKAASAGSTQTRLELTPQHLRFQNRWIQGALAAT</sequence>
<accession>A0A0V0S2G1</accession>
<keyword evidence="2" id="KW-1185">Reference proteome</keyword>
<evidence type="ECO:0000313" key="2">
    <source>
        <dbReference type="Proteomes" id="UP000054630"/>
    </source>
</evidence>
<reference evidence="1 2" key="1">
    <citation type="submission" date="2015-01" db="EMBL/GenBank/DDBJ databases">
        <title>Evolution of Trichinella species and genotypes.</title>
        <authorList>
            <person name="Korhonen P.K."/>
            <person name="Edoardo P."/>
            <person name="Giuseppe L.R."/>
            <person name="Gasser R.B."/>
        </authorList>
    </citation>
    <scope>NUCLEOTIDE SEQUENCE [LARGE SCALE GENOMIC DNA]</scope>
    <source>
        <strain evidence="1">ISS37</strain>
    </source>
</reference>
<dbReference type="EMBL" id="JYDL01000044">
    <property type="protein sequence ID" value="KRX20852.1"/>
    <property type="molecule type" value="Genomic_DNA"/>
</dbReference>
<gene>
    <name evidence="1" type="ORF">T07_15012</name>
</gene>
<organism evidence="1 2">
    <name type="scientific">Trichinella nelsoni</name>
    <dbReference type="NCBI Taxonomy" id="6336"/>
    <lineage>
        <taxon>Eukaryota</taxon>
        <taxon>Metazoa</taxon>
        <taxon>Ecdysozoa</taxon>
        <taxon>Nematoda</taxon>
        <taxon>Enoplea</taxon>
        <taxon>Dorylaimia</taxon>
        <taxon>Trichinellida</taxon>
        <taxon>Trichinellidae</taxon>
        <taxon>Trichinella</taxon>
    </lineage>
</organism>
<dbReference type="AlphaFoldDB" id="A0A0V0S2G1"/>